<gene>
    <name evidence="2" type="ORF">GCM10022252_20890</name>
</gene>
<dbReference type="EMBL" id="BAABAQ010000003">
    <property type="protein sequence ID" value="GAA4187413.1"/>
    <property type="molecule type" value="Genomic_DNA"/>
</dbReference>
<organism evidence="2 3">
    <name type="scientific">Streptosporangium oxazolinicum</name>
    <dbReference type="NCBI Taxonomy" id="909287"/>
    <lineage>
        <taxon>Bacteria</taxon>
        <taxon>Bacillati</taxon>
        <taxon>Actinomycetota</taxon>
        <taxon>Actinomycetes</taxon>
        <taxon>Streptosporangiales</taxon>
        <taxon>Streptosporangiaceae</taxon>
        <taxon>Streptosporangium</taxon>
    </lineage>
</organism>
<reference evidence="3" key="1">
    <citation type="journal article" date="2019" name="Int. J. Syst. Evol. Microbiol.">
        <title>The Global Catalogue of Microorganisms (GCM) 10K type strain sequencing project: providing services to taxonomists for standard genome sequencing and annotation.</title>
        <authorList>
            <consortium name="The Broad Institute Genomics Platform"/>
            <consortium name="The Broad Institute Genome Sequencing Center for Infectious Disease"/>
            <person name="Wu L."/>
            <person name="Ma J."/>
        </authorList>
    </citation>
    <scope>NUCLEOTIDE SEQUENCE [LARGE SCALE GENOMIC DNA]</scope>
    <source>
        <strain evidence="3">JCM 17388</strain>
    </source>
</reference>
<feature type="compositionally biased region" description="Polar residues" evidence="1">
    <location>
        <begin position="38"/>
        <end position="48"/>
    </location>
</feature>
<feature type="compositionally biased region" description="Basic and acidic residues" evidence="1">
    <location>
        <begin position="8"/>
        <end position="18"/>
    </location>
</feature>
<keyword evidence="3" id="KW-1185">Reference proteome</keyword>
<sequence>MGAGSSLSHREEPGREAPDQAEPDQPRSGQAGPGQRPEQVTGQVSDRVTGQVADLVSGRMAGRVSGWAGERFGDRADAVRRRLAASLLEAMGNAQDAQSSGHSDKRYTYGFTMMARRYEALAEGLRDEPGFQLVRPHGSPHHLVVLGGNLLLPFRYAEDDRTPISEARVGDGRISSLVRELFDRFGPATSYRQEELDLALGEEAAQEELDLSAGADGPDGPVAVRPALTGLPGDTRLIPVAYAGNAQAGLLRLYWGEAELIDEFGRIRWLHHEPIPLPAASPGAVRDPWAAEPGAASRFDDGLVPALALSTRSPVERKNGKIFPVSSEAPEETAVTGDNEQP</sequence>
<dbReference type="Proteomes" id="UP001501251">
    <property type="component" value="Unassembled WGS sequence"/>
</dbReference>
<evidence type="ECO:0000256" key="1">
    <source>
        <dbReference type="SAM" id="MobiDB-lite"/>
    </source>
</evidence>
<proteinExistence type="predicted"/>
<feature type="region of interest" description="Disordered" evidence="1">
    <location>
        <begin position="1"/>
        <end position="48"/>
    </location>
</feature>
<protein>
    <submittedName>
        <fullName evidence="2">Uncharacterized protein</fullName>
    </submittedName>
</protein>
<feature type="region of interest" description="Disordered" evidence="1">
    <location>
        <begin position="318"/>
        <end position="342"/>
    </location>
</feature>
<evidence type="ECO:0000313" key="3">
    <source>
        <dbReference type="Proteomes" id="UP001501251"/>
    </source>
</evidence>
<comment type="caution">
    <text evidence="2">The sequence shown here is derived from an EMBL/GenBank/DDBJ whole genome shotgun (WGS) entry which is preliminary data.</text>
</comment>
<name>A0ABP8AQE8_9ACTN</name>
<dbReference type="RefSeq" id="WP_344917548.1">
    <property type="nucleotide sequence ID" value="NZ_BAABAQ010000003.1"/>
</dbReference>
<accession>A0ABP8AQE8</accession>
<evidence type="ECO:0000313" key="2">
    <source>
        <dbReference type="EMBL" id="GAA4187413.1"/>
    </source>
</evidence>